<feature type="short sequence motif" description="DGA/G" evidence="4">
    <location>
        <begin position="174"/>
        <end position="176"/>
    </location>
</feature>
<evidence type="ECO:0000313" key="9">
    <source>
        <dbReference type="Proteomes" id="UP001143400"/>
    </source>
</evidence>
<reference evidence="7 8" key="2">
    <citation type="submission" date="2021-01" db="EMBL/GenBank/DDBJ databases">
        <title>Genomic Encyclopedia of Type Strains, Phase IV (KMG-IV): sequencing the most valuable type-strain genomes for metagenomic binning, comparative biology and taxonomic classification.</title>
        <authorList>
            <person name="Goeker M."/>
        </authorList>
    </citation>
    <scope>NUCLEOTIDE SEQUENCE [LARGE SCALE GENOMIC DNA]</scope>
    <source>
        <strain evidence="7 8">DSM 6130</strain>
    </source>
</reference>
<evidence type="ECO:0000259" key="5">
    <source>
        <dbReference type="PROSITE" id="PS51635"/>
    </source>
</evidence>
<keyword evidence="2 4" id="KW-0442">Lipid degradation</keyword>
<dbReference type="GO" id="GO:0016787">
    <property type="term" value="F:hydrolase activity"/>
    <property type="evidence" value="ECO:0007669"/>
    <property type="project" value="UniProtKB-UniRule"/>
</dbReference>
<feature type="active site" description="Proton acceptor" evidence="4">
    <location>
        <position position="174"/>
    </location>
</feature>
<dbReference type="Proteomes" id="UP000758856">
    <property type="component" value="Unassembled WGS sequence"/>
</dbReference>
<gene>
    <name evidence="6" type="ORF">GCM10008170_27920</name>
    <name evidence="7" type="ORF">JOD31_002808</name>
</gene>
<organism evidence="6 9">
    <name type="scientific">Methylopila capsulata</name>
    <dbReference type="NCBI Taxonomy" id="61654"/>
    <lineage>
        <taxon>Bacteria</taxon>
        <taxon>Pseudomonadati</taxon>
        <taxon>Pseudomonadota</taxon>
        <taxon>Alphaproteobacteria</taxon>
        <taxon>Hyphomicrobiales</taxon>
        <taxon>Methylopilaceae</taxon>
        <taxon>Methylopila</taxon>
    </lineage>
</organism>
<feature type="short sequence motif" description="GXSXG" evidence="4">
    <location>
        <begin position="43"/>
        <end position="47"/>
    </location>
</feature>
<evidence type="ECO:0000256" key="4">
    <source>
        <dbReference type="PROSITE-ProRule" id="PRU01161"/>
    </source>
</evidence>
<dbReference type="InterPro" id="IPR002641">
    <property type="entry name" value="PNPLA_dom"/>
</dbReference>
<dbReference type="Pfam" id="PF01734">
    <property type="entry name" value="Patatin"/>
    <property type="match status" value="1"/>
</dbReference>
<keyword evidence="8" id="KW-1185">Reference proteome</keyword>
<feature type="short sequence motif" description="GXGXXG" evidence="4">
    <location>
        <begin position="16"/>
        <end position="21"/>
    </location>
</feature>
<comment type="caution">
    <text evidence="6">The sequence shown here is derived from an EMBL/GenBank/DDBJ whole genome shotgun (WGS) entry which is preliminary data.</text>
</comment>
<keyword evidence="1 4" id="KW-0378">Hydrolase</keyword>
<dbReference type="AlphaFoldDB" id="A0A9W6MSW8"/>
<reference evidence="6" key="3">
    <citation type="submission" date="2023-01" db="EMBL/GenBank/DDBJ databases">
        <authorList>
            <person name="Sun Q."/>
            <person name="Evtushenko L."/>
        </authorList>
    </citation>
    <scope>NUCLEOTIDE SEQUENCE</scope>
    <source>
        <strain evidence="6">VKM B-1606</strain>
    </source>
</reference>
<sequence>MTDSPTGRRIGLALGGGGARGLAHLHALEAFDELGVRPAAIAGVSIGAIYGSAYAAGLSAAELRAHTAAMLRDRGSVFSKLMKARVGRLSDLFGAGSRNPVLVDAERLLAQFLPESVPETFEALQIPFTAVATDFFGRAEIRFDDGPLRPAVAASIAIPGLFRPVVHRDRTLIDGAMTNPLPFDVLEDLDAVIAVDVTGGPVASEGRVPNAFETTLGSLQIMQTTIVAGKLMRRPPEALIRPNVEAITLLDFLKTTAVLRASEAAKDETKRAIEAVLG</sequence>
<accession>A0A9W6MSW8</accession>
<evidence type="ECO:0000313" key="6">
    <source>
        <dbReference type="EMBL" id="GLK56773.1"/>
    </source>
</evidence>
<proteinExistence type="predicted"/>
<dbReference type="InterPro" id="IPR016035">
    <property type="entry name" value="Acyl_Trfase/lysoPLipase"/>
</dbReference>
<dbReference type="InterPro" id="IPR050301">
    <property type="entry name" value="NTE"/>
</dbReference>
<protein>
    <submittedName>
        <fullName evidence="7">NTE family protein</fullName>
    </submittedName>
    <submittedName>
        <fullName evidence="6">Patatin</fullName>
    </submittedName>
</protein>
<keyword evidence="3 4" id="KW-0443">Lipid metabolism</keyword>
<dbReference type="PANTHER" id="PTHR14226:SF76">
    <property type="entry name" value="NTE FAMILY PROTEIN RSSA"/>
    <property type="match status" value="1"/>
</dbReference>
<dbReference type="PROSITE" id="PS51635">
    <property type="entry name" value="PNPLA"/>
    <property type="match status" value="1"/>
</dbReference>
<dbReference type="SUPFAM" id="SSF52151">
    <property type="entry name" value="FabD/lysophospholipase-like"/>
    <property type="match status" value="1"/>
</dbReference>
<dbReference type="RefSeq" id="WP_204950942.1">
    <property type="nucleotide sequence ID" value="NZ_BSFF01000003.1"/>
</dbReference>
<dbReference type="GO" id="GO:0016042">
    <property type="term" value="P:lipid catabolic process"/>
    <property type="evidence" value="ECO:0007669"/>
    <property type="project" value="UniProtKB-UniRule"/>
</dbReference>
<feature type="domain" description="PNPLA" evidence="5">
    <location>
        <begin position="12"/>
        <end position="187"/>
    </location>
</feature>
<evidence type="ECO:0000256" key="3">
    <source>
        <dbReference type="ARBA" id="ARBA00023098"/>
    </source>
</evidence>
<feature type="active site" description="Nucleophile" evidence="4">
    <location>
        <position position="45"/>
    </location>
</feature>
<evidence type="ECO:0000313" key="7">
    <source>
        <dbReference type="EMBL" id="MBM7852566.1"/>
    </source>
</evidence>
<evidence type="ECO:0000256" key="2">
    <source>
        <dbReference type="ARBA" id="ARBA00022963"/>
    </source>
</evidence>
<dbReference type="EMBL" id="JAFBCY010000003">
    <property type="protein sequence ID" value="MBM7852566.1"/>
    <property type="molecule type" value="Genomic_DNA"/>
</dbReference>
<evidence type="ECO:0000313" key="8">
    <source>
        <dbReference type="Proteomes" id="UP000758856"/>
    </source>
</evidence>
<dbReference type="Proteomes" id="UP001143400">
    <property type="component" value="Unassembled WGS sequence"/>
</dbReference>
<dbReference type="Gene3D" id="3.40.1090.10">
    <property type="entry name" value="Cytosolic phospholipase A2 catalytic domain"/>
    <property type="match status" value="2"/>
</dbReference>
<reference evidence="6" key="1">
    <citation type="journal article" date="2014" name="Int. J. Syst. Evol. Microbiol.">
        <title>Complete genome sequence of Corynebacterium casei LMG S-19264T (=DSM 44701T), isolated from a smear-ripened cheese.</title>
        <authorList>
            <consortium name="US DOE Joint Genome Institute (JGI-PGF)"/>
            <person name="Walter F."/>
            <person name="Albersmeier A."/>
            <person name="Kalinowski J."/>
            <person name="Ruckert C."/>
        </authorList>
    </citation>
    <scope>NUCLEOTIDE SEQUENCE</scope>
    <source>
        <strain evidence="6">VKM B-1606</strain>
    </source>
</reference>
<name>A0A9W6MSW8_9HYPH</name>
<evidence type="ECO:0000256" key="1">
    <source>
        <dbReference type="ARBA" id="ARBA00022801"/>
    </source>
</evidence>
<dbReference type="EMBL" id="BSFF01000003">
    <property type="protein sequence ID" value="GLK56773.1"/>
    <property type="molecule type" value="Genomic_DNA"/>
</dbReference>
<dbReference type="PANTHER" id="PTHR14226">
    <property type="entry name" value="NEUROPATHY TARGET ESTERASE/SWISS CHEESE D.MELANOGASTER"/>
    <property type="match status" value="1"/>
</dbReference>